<keyword evidence="3" id="KW-1185">Reference proteome</keyword>
<feature type="region of interest" description="Disordered" evidence="1">
    <location>
        <begin position="728"/>
        <end position="765"/>
    </location>
</feature>
<feature type="compositionally biased region" description="Gly residues" evidence="1">
    <location>
        <begin position="245"/>
        <end position="258"/>
    </location>
</feature>
<proteinExistence type="predicted"/>
<dbReference type="Proteomes" id="UP000751190">
    <property type="component" value="Unassembled WGS sequence"/>
</dbReference>
<sequence length="765" mass="78103">MNVRAPLPTIGSRASTPPARGDGPKGASSTRAVVRADAVALDFERARIDADVARVQVELDALVREVDAAGGAGPEERTTVDRRQAALFRRKDTLRAALADLAGREHAVAERRALLEPAARLEADSARRDGVTAAEAVAAARRTKPSDFFQNTSVSAEDSSAPMTRVQSVTERTPHTLPRVRAPRAGRRAPGLDSASILTRGGGALGARLDARARQLDLHQTTSANKGLLAASRAEAASAARAFGGQGAVGPDEAGGGGERQDGSPARRLLASMPLPTLPGAGAGAGVGPAWRARPDKAGGFASAFRIHASTTEQPFAPAARSAAEPLPAAGGSARAAATVACARMPSEPALARERDRRAGALALSLPLARQRTDGAARERGGAAAAAVAAVAAMADGRRALASSVKLLQRPPPPRRVKLSEPSCVRTSVRSRARSSAASSAAGDGEEYAARAARLRAAAEARTGALARAAKRALGFAMALRRHEQEEAALDAAGERARAEGLASAAARTGDVEPPLPFPRTRSGFIRMHACSPHPKLTHKFSSSALLEVDAGAAARARAHGAKQDAPRETQLESVAGAAQCAQRAPAQGGSGNARVLGGVGGALDAADGEERGRVAAMPPRGFGPEDEQDEQAPSALSHDRHRSGAPSDGGLDEGDGDDGGHSEGTKGGRSRRASRTVDGDGDAPRPRRSSRASDGGGVGGSLLEHEHAQHAHAISLKLEHASRAYGAYGAPRTGGAGVGAGVSPDDAHDAMPARHALPPAPPLT</sequence>
<feature type="compositionally biased region" description="Polar residues" evidence="1">
    <location>
        <begin position="148"/>
        <end position="171"/>
    </location>
</feature>
<feature type="region of interest" description="Disordered" evidence="1">
    <location>
        <begin position="245"/>
        <end position="265"/>
    </location>
</feature>
<organism evidence="2 3">
    <name type="scientific">Diacronema lutheri</name>
    <name type="common">Unicellular marine alga</name>
    <name type="synonym">Monochrysis lutheri</name>
    <dbReference type="NCBI Taxonomy" id="2081491"/>
    <lineage>
        <taxon>Eukaryota</taxon>
        <taxon>Haptista</taxon>
        <taxon>Haptophyta</taxon>
        <taxon>Pavlovophyceae</taxon>
        <taxon>Pavlovales</taxon>
        <taxon>Pavlovaceae</taxon>
        <taxon>Diacronema</taxon>
    </lineage>
</organism>
<comment type="caution">
    <text evidence="2">The sequence shown here is derived from an EMBL/GenBank/DDBJ whole genome shotgun (WGS) entry which is preliminary data.</text>
</comment>
<protein>
    <submittedName>
        <fullName evidence="2">Uncharacterized protein</fullName>
    </submittedName>
</protein>
<reference evidence="2" key="1">
    <citation type="submission" date="2021-05" db="EMBL/GenBank/DDBJ databases">
        <title>The genome of the haptophyte Pavlova lutheri (Diacronema luteri, Pavlovales) - a model for lipid biosynthesis in eukaryotic algae.</title>
        <authorList>
            <person name="Hulatt C.J."/>
            <person name="Posewitz M.C."/>
        </authorList>
    </citation>
    <scope>NUCLEOTIDE SEQUENCE</scope>
    <source>
        <strain evidence="2">NIVA-4/92</strain>
    </source>
</reference>
<feature type="region of interest" description="Disordered" evidence="1">
    <location>
        <begin position="148"/>
        <end position="195"/>
    </location>
</feature>
<feature type="region of interest" description="Disordered" evidence="1">
    <location>
        <begin position="1"/>
        <end position="31"/>
    </location>
</feature>
<dbReference type="EMBL" id="JAGTXO010000007">
    <property type="protein sequence ID" value="KAG8466833.1"/>
    <property type="molecule type" value="Genomic_DNA"/>
</dbReference>
<feature type="region of interest" description="Disordered" evidence="1">
    <location>
        <begin position="410"/>
        <end position="445"/>
    </location>
</feature>
<evidence type="ECO:0000313" key="3">
    <source>
        <dbReference type="Proteomes" id="UP000751190"/>
    </source>
</evidence>
<evidence type="ECO:0000256" key="1">
    <source>
        <dbReference type="SAM" id="MobiDB-lite"/>
    </source>
</evidence>
<feature type="compositionally biased region" description="Basic and acidic residues" evidence="1">
    <location>
        <begin position="676"/>
        <end position="686"/>
    </location>
</feature>
<dbReference type="AlphaFoldDB" id="A0A8J5XGP2"/>
<feature type="region of interest" description="Disordered" evidence="1">
    <location>
        <begin position="602"/>
        <end position="716"/>
    </location>
</feature>
<name>A0A8J5XGP2_DIALT</name>
<evidence type="ECO:0000313" key="2">
    <source>
        <dbReference type="EMBL" id="KAG8466833.1"/>
    </source>
</evidence>
<accession>A0A8J5XGP2</accession>
<gene>
    <name evidence="2" type="ORF">KFE25_008212</name>
</gene>